<dbReference type="PROSITE" id="PS51686">
    <property type="entry name" value="SAM_MT_RSMB_NOP"/>
    <property type="match status" value="1"/>
</dbReference>
<feature type="domain" description="SAM-dependent MTase RsmB/NOP-type" evidence="6">
    <location>
        <begin position="159"/>
        <end position="419"/>
    </location>
</feature>
<feature type="binding site" evidence="5">
    <location>
        <position position="298"/>
    </location>
    <ligand>
        <name>S-adenosyl-L-methionine</name>
        <dbReference type="ChEBI" id="CHEBI:59789"/>
    </ligand>
</feature>
<dbReference type="InterPro" id="IPR001678">
    <property type="entry name" value="MeTrfase_RsmB-F_NOP2_dom"/>
</dbReference>
<dbReference type="Pfam" id="PF01189">
    <property type="entry name" value="Methyltr_RsmB-F"/>
    <property type="match status" value="1"/>
</dbReference>
<dbReference type="InterPro" id="IPR023267">
    <property type="entry name" value="RCMT"/>
</dbReference>
<evidence type="ECO:0000256" key="3">
    <source>
        <dbReference type="ARBA" id="ARBA00022691"/>
    </source>
</evidence>
<keyword evidence="2 5" id="KW-0808">Transferase</keyword>
<evidence type="ECO:0000313" key="8">
    <source>
        <dbReference type="Proteomes" id="UP000184420"/>
    </source>
</evidence>
<dbReference type="SUPFAM" id="SSF53335">
    <property type="entry name" value="S-adenosyl-L-methionine-dependent methyltransferases"/>
    <property type="match status" value="1"/>
</dbReference>
<keyword evidence="8" id="KW-1185">Reference proteome</keyword>
<dbReference type="EMBL" id="FRBL01000001">
    <property type="protein sequence ID" value="SHK85039.1"/>
    <property type="molecule type" value="Genomic_DNA"/>
</dbReference>
<evidence type="ECO:0000256" key="5">
    <source>
        <dbReference type="PROSITE-ProRule" id="PRU01023"/>
    </source>
</evidence>
<dbReference type="Gene3D" id="3.40.50.150">
    <property type="entry name" value="Vaccinia Virus protein VP39"/>
    <property type="match status" value="1"/>
</dbReference>
<sequence length="419" mass="47713">MRFNPRLSDGPQARCSTGKLKDAIMPYLRTMTRWESYLVSAAKVINAYKGDLPLHHFLKKFFKQHPQMGSRDRRWISQLVYHYFRLGWWKRDMEVSERLLLGTFLCEQKSNDLLAQLQPAWNEQIDASLAEKLQLSNAGELTAEQLFPFTDELSEGIDANAFALSYLNQPHFFLRIRNNRQDKILAILKQANIAYELSENRTTLALPNGTKIEELIPDKSWYEVQDASSQQTGLLFKPSRGQRWWDCCAASGGKSILLKDQEPNVQLLVSDVRRSILENLQQRFAAAGVKNYEARVADLTNPAFPGTMGNVKFDGIILDAPCSGSGTWGRTPESLAFFKKEEIQRYQDLQKRIADNVIHFVKPGGVLIYITCSVFKKENEEVAAFIEANSNLRREEGGVIPGYESGADTMYAVRFRRVG</sequence>
<evidence type="ECO:0000256" key="4">
    <source>
        <dbReference type="ARBA" id="ARBA00022884"/>
    </source>
</evidence>
<dbReference type="CDD" id="cd02440">
    <property type="entry name" value="AdoMet_MTases"/>
    <property type="match status" value="1"/>
</dbReference>
<feature type="binding site" evidence="5">
    <location>
        <position position="271"/>
    </location>
    <ligand>
        <name>S-adenosyl-L-methionine</name>
        <dbReference type="ChEBI" id="CHEBI:59789"/>
    </ligand>
</feature>
<dbReference type="PRINTS" id="PR02008">
    <property type="entry name" value="RCMTFAMILY"/>
</dbReference>
<dbReference type="PANTHER" id="PTHR22807">
    <property type="entry name" value="NOP2 YEAST -RELATED NOL1/NOP2/FMU SUN DOMAIN-CONTAINING"/>
    <property type="match status" value="1"/>
</dbReference>
<reference evidence="7 8" key="1">
    <citation type="submission" date="2016-11" db="EMBL/GenBank/DDBJ databases">
        <authorList>
            <person name="Jaros S."/>
            <person name="Januszkiewicz K."/>
            <person name="Wedrychowicz H."/>
        </authorList>
    </citation>
    <scope>NUCLEOTIDE SEQUENCE [LARGE SCALE GENOMIC DNA]</scope>
    <source>
        <strain evidence="7 8">DSM 27406</strain>
    </source>
</reference>
<protein>
    <submittedName>
        <fullName evidence="7">16S rRNA (Cytosine967-C5)-methyltransferase</fullName>
    </submittedName>
</protein>
<feature type="active site" description="Nucleophile" evidence="5">
    <location>
        <position position="372"/>
    </location>
</feature>
<comment type="similarity">
    <text evidence="5">Belongs to the class I-like SAM-binding methyltransferase superfamily. RsmB/NOP family.</text>
</comment>
<evidence type="ECO:0000256" key="1">
    <source>
        <dbReference type="ARBA" id="ARBA00022603"/>
    </source>
</evidence>
<dbReference type="GO" id="GO:0003723">
    <property type="term" value="F:RNA binding"/>
    <property type="evidence" value="ECO:0007669"/>
    <property type="project" value="UniProtKB-UniRule"/>
</dbReference>
<accession>A0A1M6VUG2</accession>
<keyword evidence="1 5" id="KW-0489">Methyltransferase</keyword>
<comment type="caution">
    <text evidence="5">Lacks conserved residue(s) required for the propagation of feature annotation.</text>
</comment>
<evidence type="ECO:0000256" key="2">
    <source>
        <dbReference type="ARBA" id="ARBA00022679"/>
    </source>
</evidence>
<dbReference type="PANTHER" id="PTHR22807:SF30">
    <property type="entry name" value="28S RRNA (CYTOSINE(4447)-C(5))-METHYLTRANSFERASE-RELATED"/>
    <property type="match status" value="1"/>
</dbReference>
<dbReference type="STRING" id="1419482.SAMN05444266_101364"/>
<dbReference type="InterPro" id="IPR049560">
    <property type="entry name" value="MeTrfase_RsmB-F_NOP2_cat"/>
</dbReference>
<dbReference type="GO" id="GO:0008173">
    <property type="term" value="F:RNA methyltransferase activity"/>
    <property type="evidence" value="ECO:0007669"/>
    <property type="project" value="InterPro"/>
</dbReference>
<keyword evidence="3 5" id="KW-0949">S-adenosyl-L-methionine</keyword>
<organism evidence="7 8">
    <name type="scientific">Chitinophaga jiangningensis</name>
    <dbReference type="NCBI Taxonomy" id="1419482"/>
    <lineage>
        <taxon>Bacteria</taxon>
        <taxon>Pseudomonadati</taxon>
        <taxon>Bacteroidota</taxon>
        <taxon>Chitinophagia</taxon>
        <taxon>Chitinophagales</taxon>
        <taxon>Chitinophagaceae</taxon>
        <taxon>Chitinophaga</taxon>
    </lineage>
</organism>
<dbReference type="AlphaFoldDB" id="A0A1M6VUG2"/>
<gene>
    <name evidence="7" type="ORF">SAMN05444266_101364</name>
</gene>
<dbReference type="InterPro" id="IPR029063">
    <property type="entry name" value="SAM-dependent_MTases_sf"/>
</dbReference>
<keyword evidence="4 5" id="KW-0694">RNA-binding</keyword>
<dbReference type="GO" id="GO:0001510">
    <property type="term" value="P:RNA methylation"/>
    <property type="evidence" value="ECO:0007669"/>
    <property type="project" value="InterPro"/>
</dbReference>
<name>A0A1M6VUG2_9BACT</name>
<proteinExistence type="inferred from homology"/>
<evidence type="ECO:0000259" key="6">
    <source>
        <dbReference type="PROSITE" id="PS51686"/>
    </source>
</evidence>
<dbReference type="Proteomes" id="UP000184420">
    <property type="component" value="Unassembled WGS sequence"/>
</dbReference>
<feature type="binding site" evidence="5">
    <location>
        <position position="319"/>
    </location>
    <ligand>
        <name>S-adenosyl-L-methionine</name>
        <dbReference type="ChEBI" id="CHEBI:59789"/>
    </ligand>
</feature>
<evidence type="ECO:0000313" key="7">
    <source>
        <dbReference type="EMBL" id="SHK85039.1"/>
    </source>
</evidence>